<keyword evidence="2 7" id="KW-0673">Quorum sensing</keyword>
<evidence type="ECO:0000256" key="1">
    <source>
        <dbReference type="ARBA" id="ARBA00012340"/>
    </source>
</evidence>
<keyword evidence="3 8" id="KW-0808">Transferase</keyword>
<reference evidence="9 10" key="1">
    <citation type="submission" date="2019-10" db="EMBL/GenBank/DDBJ databases">
        <title>Cognatihalovulum marinum gen. nov. sp. nov., a new member of the family Rhodobacteraceae isolated from deep seawater of the Northwest Indian Ocean.</title>
        <authorList>
            <person name="Ruan C."/>
            <person name="Wang J."/>
            <person name="Zheng X."/>
            <person name="Song L."/>
            <person name="Zhu Y."/>
            <person name="Huang Y."/>
            <person name="Lu Z."/>
            <person name="Du W."/>
            <person name="Huang L."/>
            <person name="Dai X."/>
        </authorList>
    </citation>
    <scope>NUCLEOTIDE SEQUENCE [LARGE SCALE GENOMIC DNA]</scope>
    <source>
        <strain evidence="9 10">2CG4</strain>
    </source>
</reference>
<evidence type="ECO:0000256" key="7">
    <source>
        <dbReference type="PROSITE-ProRule" id="PRU00533"/>
    </source>
</evidence>
<dbReference type="SUPFAM" id="SSF55729">
    <property type="entry name" value="Acyl-CoA N-acyltransferases (Nat)"/>
    <property type="match status" value="1"/>
</dbReference>
<evidence type="ECO:0000313" key="9">
    <source>
        <dbReference type="EMBL" id="MSU89564.1"/>
    </source>
</evidence>
<dbReference type="PRINTS" id="PR01549">
    <property type="entry name" value="AUTOINDCRSYN"/>
</dbReference>
<comment type="caution">
    <text evidence="9">The sequence shown here is derived from an EMBL/GenBank/DDBJ whole genome shotgun (WGS) entry which is preliminary data.</text>
</comment>
<evidence type="ECO:0000256" key="4">
    <source>
        <dbReference type="ARBA" id="ARBA00022691"/>
    </source>
</evidence>
<dbReference type="RefSeq" id="WP_154446038.1">
    <property type="nucleotide sequence ID" value="NZ_WIND01000004.1"/>
</dbReference>
<dbReference type="InterPro" id="IPR018311">
    <property type="entry name" value="Autoind_synth_CS"/>
</dbReference>
<keyword evidence="4 8" id="KW-0949">S-adenosyl-L-methionine</keyword>
<dbReference type="GO" id="GO:0061579">
    <property type="term" value="F:N-acyl homoserine lactone synthase activity"/>
    <property type="evidence" value="ECO:0007669"/>
    <property type="project" value="UniProtKB-UniRule"/>
</dbReference>
<dbReference type="InterPro" id="IPR016181">
    <property type="entry name" value="Acyl_CoA_acyltransferase"/>
</dbReference>
<keyword evidence="5 7" id="KW-0071">Autoinducer synthesis</keyword>
<dbReference type="PANTHER" id="PTHR39322:SF1">
    <property type="entry name" value="ISOVALERYL-HOMOSERINE LACTONE SYNTHASE"/>
    <property type="match status" value="1"/>
</dbReference>
<organism evidence="9 10">
    <name type="scientific">Halovulum marinum</name>
    <dbReference type="NCBI Taxonomy" id="2662447"/>
    <lineage>
        <taxon>Bacteria</taxon>
        <taxon>Pseudomonadati</taxon>
        <taxon>Pseudomonadota</taxon>
        <taxon>Alphaproteobacteria</taxon>
        <taxon>Rhodobacterales</taxon>
        <taxon>Paracoccaceae</taxon>
        <taxon>Halovulum</taxon>
    </lineage>
</organism>
<dbReference type="EC" id="2.3.1.184" evidence="1 8"/>
<sequence>MIRYLYASQLKSHPELARGMFRARAAQFIDRLGWDLARDADGGERDQYDAMNPLYIILQRPDGGHAASMRVMPSVGRTMVNEHFRHLNHGIPIRAPFIWECTRFCLSPDAGTDARNWAGTLMLGGQELGLRFGLTRALGVYDERMTRIYRSIRWEPSFIGAEGRPRRRICLGLWPFGADIRDAIAERAGLDPHIAAPWFDAAFPVRGPAVAA</sequence>
<dbReference type="PROSITE" id="PS51187">
    <property type="entry name" value="AUTOINDUCER_SYNTH_2"/>
    <property type="match status" value="1"/>
</dbReference>
<evidence type="ECO:0000256" key="5">
    <source>
        <dbReference type="ARBA" id="ARBA00022929"/>
    </source>
</evidence>
<dbReference type="Pfam" id="PF00765">
    <property type="entry name" value="Autoind_synth"/>
    <property type="match status" value="1"/>
</dbReference>
<dbReference type="GO" id="GO:0007165">
    <property type="term" value="P:signal transduction"/>
    <property type="evidence" value="ECO:0007669"/>
    <property type="project" value="TreeGrafter"/>
</dbReference>
<keyword evidence="10" id="KW-1185">Reference proteome</keyword>
<gene>
    <name evidence="9" type="ORF">GE300_08035</name>
</gene>
<dbReference type="EMBL" id="WIND01000004">
    <property type="protein sequence ID" value="MSU89564.1"/>
    <property type="molecule type" value="Genomic_DNA"/>
</dbReference>
<evidence type="ECO:0000256" key="6">
    <source>
        <dbReference type="ARBA" id="ARBA00048576"/>
    </source>
</evidence>
<evidence type="ECO:0000256" key="8">
    <source>
        <dbReference type="RuleBase" id="RU361135"/>
    </source>
</evidence>
<dbReference type="PANTHER" id="PTHR39322">
    <property type="entry name" value="ACYL-HOMOSERINE-LACTONE SYNTHASE"/>
    <property type="match status" value="1"/>
</dbReference>
<dbReference type="Gene3D" id="3.40.630.30">
    <property type="match status" value="1"/>
</dbReference>
<evidence type="ECO:0000256" key="2">
    <source>
        <dbReference type="ARBA" id="ARBA00022654"/>
    </source>
</evidence>
<name>A0A6L5Z0R9_9RHOB</name>
<dbReference type="GO" id="GO:0009372">
    <property type="term" value="P:quorum sensing"/>
    <property type="evidence" value="ECO:0007669"/>
    <property type="project" value="UniProtKB-UniRule"/>
</dbReference>
<proteinExistence type="inferred from homology"/>
<protein>
    <recommendedName>
        <fullName evidence="1 8">Acyl-homoserine-lactone synthase</fullName>
        <ecNumber evidence="1 8">2.3.1.184</ecNumber>
    </recommendedName>
    <alternativeName>
        <fullName evidence="8">Autoinducer synthesis protein</fullName>
    </alternativeName>
</protein>
<accession>A0A6L5Z0R9</accession>
<dbReference type="AlphaFoldDB" id="A0A6L5Z0R9"/>
<comment type="catalytic activity">
    <reaction evidence="6 8">
        <text>a fatty acyl-[ACP] + S-adenosyl-L-methionine = an N-acyl-L-homoserine lactone + S-methyl-5'-thioadenosine + holo-[ACP] + H(+)</text>
        <dbReference type="Rhea" id="RHEA:10096"/>
        <dbReference type="Rhea" id="RHEA-COMP:9685"/>
        <dbReference type="Rhea" id="RHEA-COMP:14125"/>
        <dbReference type="ChEBI" id="CHEBI:15378"/>
        <dbReference type="ChEBI" id="CHEBI:17509"/>
        <dbReference type="ChEBI" id="CHEBI:55474"/>
        <dbReference type="ChEBI" id="CHEBI:59789"/>
        <dbReference type="ChEBI" id="CHEBI:64479"/>
        <dbReference type="ChEBI" id="CHEBI:138651"/>
        <dbReference type="EC" id="2.3.1.184"/>
    </reaction>
</comment>
<comment type="similarity">
    <text evidence="7 8">Belongs to the autoinducer synthase family.</text>
</comment>
<dbReference type="PROSITE" id="PS00949">
    <property type="entry name" value="AUTOINDUCER_SYNTH_1"/>
    <property type="match status" value="1"/>
</dbReference>
<evidence type="ECO:0000256" key="3">
    <source>
        <dbReference type="ARBA" id="ARBA00022679"/>
    </source>
</evidence>
<evidence type="ECO:0000313" key="10">
    <source>
        <dbReference type="Proteomes" id="UP000474957"/>
    </source>
</evidence>
<dbReference type="InterPro" id="IPR001690">
    <property type="entry name" value="Autoind_synthase"/>
</dbReference>
<dbReference type="Proteomes" id="UP000474957">
    <property type="component" value="Unassembled WGS sequence"/>
</dbReference>